<feature type="compositionally biased region" description="Basic and acidic residues" evidence="1">
    <location>
        <begin position="9"/>
        <end position="20"/>
    </location>
</feature>
<name>A0ABV9EEW0_9ACTN</name>
<comment type="caution">
    <text evidence="2">The sequence shown here is derived from an EMBL/GenBank/DDBJ whole genome shotgun (WGS) entry which is preliminary data.</text>
</comment>
<sequence length="50" mass="5626">MARRVTVGVKDDGNPDRRHVKRKTEAEVIKAVREIEKARDAGSVRKSGPR</sequence>
<feature type="region of interest" description="Disordered" evidence="1">
    <location>
        <begin position="1"/>
        <end position="20"/>
    </location>
</feature>
<evidence type="ECO:0000256" key="1">
    <source>
        <dbReference type="SAM" id="MobiDB-lite"/>
    </source>
</evidence>
<dbReference type="EMBL" id="JBHSFN010000010">
    <property type="protein sequence ID" value="MFC4588086.1"/>
    <property type="molecule type" value="Genomic_DNA"/>
</dbReference>
<evidence type="ECO:0000313" key="2">
    <source>
        <dbReference type="EMBL" id="MFC4588086.1"/>
    </source>
</evidence>
<evidence type="ECO:0000313" key="3">
    <source>
        <dbReference type="Proteomes" id="UP001595891"/>
    </source>
</evidence>
<dbReference type="RefSeq" id="WP_262840848.1">
    <property type="nucleotide sequence ID" value="NZ_JANZYP010000002.1"/>
</dbReference>
<protein>
    <submittedName>
        <fullName evidence="2">Uncharacterized protein</fullName>
    </submittedName>
</protein>
<keyword evidence="3" id="KW-1185">Reference proteome</keyword>
<accession>A0ABV9EEW0</accession>
<gene>
    <name evidence="2" type="ORF">ACFO8L_18490</name>
</gene>
<dbReference type="Proteomes" id="UP001595891">
    <property type="component" value="Unassembled WGS sequence"/>
</dbReference>
<proteinExistence type="predicted"/>
<organism evidence="2 3">
    <name type="scientific">Sphaerisporangium corydalis</name>
    <dbReference type="NCBI Taxonomy" id="1441875"/>
    <lineage>
        <taxon>Bacteria</taxon>
        <taxon>Bacillati</taxon>
        <taxon>Actinomycetota</taxon>
        <taxon>Actinomycetes</taxon>
        <taxon>Streptosporangiales</taxon>
        <taxon>Streptosporangiaceae</taxon>
        <taxon>Sphaerisporangium</taxon>
    </lineage>
</organism>
<reference evidence="3" key="1">
    <citation type="journal article" date="2019" name="Int. J. Syst. Evol. Microbiol.">
        <title>The Global Catalogue of Microorganisms (GCM) 10K type strain sequencing project: providing services to taxonomists for standard genome sequencing and annotation.</title>
        <authorList>
            <consortium name="The Broad Institute Genomics Platform"/>
            <consortium name="The Broad Institute Genome Sequencing Center for Infectious Disease"/>
            <person name="Wu L."/>
            <person name="Ma J."/>
        </authorList>
    </citation>
    <scope>NUCLEOTIDE SEQUENCE [LARGE SCALE GENOMIC DNA]</scope>
    <source>
        <strain evidence="3">CCUG 49560</strain>
    </source>
</reference>